<dbReference type="Pfam" id="PF06183">
    <property type="entry name" value="DinI"/>
    <property type="match status" value="1"/>
</dbReference>
<evidence type="ECO:0000313" key="1">
    <source>
        <dbReference type="EMBL" id="OKP01211.1"/>
    </source>
</evidence>
<dbReference type="AlphaFoldDB" id="A0A1Q5TLY2"/>
<keyword evidence="2" id="KW-1185">Reference proteome</keyword>
<dbReference type="InterPro" id="IPR036687">
    <property type="entry name" value="DinI-like_sf"/>
</dbReference>
<gene>
    <name evidence="1" type="ORF">Xedl_02945</name>
</gene>
<sequence>MRVEILFDKQAKVSESVISSLESELKKRILPHYPDTNFSIGISSSISL</sequence>
<accession>A0A1Q5TLY2</accession>
<evidence type="ECO:0000313" key="2">
    <source>
        <dbReference type="Proteomes" id="UP000186268"/>
    </source>
</evidence>
<proteinExistence type="predicted"/>
<dbReference type="SUPFAM" id="SSF54857">
    <property type="entry name" value="DNA damage-inducible protein DinI"/>
    <property type="match status" value="1"/>
</dbReference>
<dbReference type="Proteomes" id="UP000186268">
    <property type="component" value="Unassembled WGS sequence"/>
</dbReference>
<protein>
    <submittedName>
        <fullName evidence="1">DNA damage-inducible protein</fullName>
    </submittedName>
</protein>
<dbReference type="Gene3D" id="3.30.910.10">
    <property type="entry name" value="DinI-like"/>
    <property type="match status" value="1"/>
</dbReference>
<name>A0A1Q5TLY2_9GAMM</name>
<dbReference type="InterPro" id="IPR010391">
    <property type="entry name" value="DNA_damage-inducible_DinI-like"/>
</dbReference>
<organism evidence="1 2">
    <name type="scientific">Xenorhabdus eapokensis</name>
    <dbReference type="NCBI Taxonomy" id="1873482"/>
    <lineage>
        <taxon>Bacteria</taxon>
        <taxon>Pseudomonadati</taxon>
        <taxon>Pseudomonadota</taxon>
        <taxon>Gammaproteobacteria</taxon>
        <taxon>Enterobacterales</taxon>
        <taxon>Morganellaceae</taxon>
        <taxon>Xenorhabdus</taxon>
    </lineage>
</organism>
<reference evidence="1 2" key="1">
    <citation type="submission" date="2016-09" db="EMBL/GenBank/DDBJ databases">
        <title>Xenorhabdus thuongxuanensis sp. nov. and Xenorhabdus eapokensis sp. nov., isolated from Steinernema species.</title>
        <authorList>
            <person name="Kaempfer P."/>
            <person name="Tobias N.J."/>
            <person name="Phan Ke L."/>
            <person name="Bode H.B."/>
            <person name="Glaeser S.P."/>
        </authorList>
    </citation>
    <scope>NUCLEOTIDE SEQUENCE [LARGE SCALE GENOMIC DNA]</scope>
    <source>
        <strain evidence="1 2">DL20</strain>
    </source>
</reference>
<dbReference type="EMBL" id="MKGQ01000025">
    <property type="protein sequence ID" value="OKP01211.1"/>
    <property type="molecule type" value="Genomic_DNA"/>
</dbReference>
<comment type="caution">
    <text evidence="1">The sequence shown here is derived from an EMBL/GenBank/DDBJ whole genome shotgun (WGS) entry which is preliminary data.</text>
</comment>
<dbReference type="STRING" id="1873482.Xedl_02945"/>